<feature type="domain" description="Heterokaryon incompatibility" evidence="1">
    <location>
        <begin position="151"/>
        <end position="328"/>
    </location>
</feature>
<reference evidence="2" key="1">
    <citation type="submission" date="2022-10" db="EMBL/GenBank/DDBJ databases">
        <title>Culturing micro-colonial fungi from biological soil crusts in the Mojave desert and describing Neophaeococcomyces mojavensis, and introducing the new genera and species Taxawa tesnikishii.</title>
        <authorList>
            <person name="Kurbessoian T."/>
            <person name="Stajich J.E."/>
        </authorList>
    </citation>
    <scope>NUCLEOTIDE SEQUENCE</scope>
    <source>
        <strain evidence="2">TK_41</strain>
    </source>
</reference>
<protein>
    <recommendedName>
        <fullName evidence="1">Heterokaryon incompatibility domain-containing protein</fullName>
    </recommendedName>
</protein>
<dbReference type="PANTHER" id="PTHR24148">
    <property type="entry name" value="ANKYRIN REPEAT DOMAIN-CONTAINING PROTEIN 39 HOMOLOG-RELATED"/>
    <property type="match status" value="1"/>
</dbReference>
<evidence type="ECO:0000259" key="1">
    <source>
        <dbReference type="Pfam" id="PF06985"/>
    </source>
</evidence>
<name>A0AA38XJL7_9EURO</name>
<sequence>MPRPRQPQNFPTPGRCYACGQMCFDLASTIESASGIDRPGNCNPDSERHPDLLEQVFSTCYADIGPKIAQARELASTLGLGKPGSYRGFHWEVAAHTSADLTPEKLRLVDKYVHSGNFQWIGREKDDRPKYLWDNVAFKTVEATPQLLREYCAVSWTWGRYQTGYADGKPQWRRTKGVKWRVPRLPLVESRFCGKVERLTHLKHLLSSIRTFRYFWVDVLCINQNGNEEAQKEKKIEIAKQAQIFRNAKASIAFLWSLDEQDRHDLTGSLGALGGLLASCICFRPGQPFLGASSANGGCTFPQHSAWDGLFTRLQDDKWFTSLWALQELVLAPATMWMTQDGGIATINARPVTTRLFASAVRLLQKMSEIRNQQWILEEKSYLRRHILNHESSYVELRKALDDLDHRRRLALQEERRQQRERTDQATVCLELSTEPRIPNVFKHRQADQALQDEVDKWIKWSFGQAGIDVCLGASRTAILIAGSNREVVDNQSKEYALLAALKIGYNKELLPNGLQDFLECDEHNFSHKLLNVILREEGPKMFNILHETFVPEFQTISTNLLDVSEWELLPATFSYLEIVIPDKPQNQCRESDDDGDWIKITEKLGPLQQRLARYHQRETKRNRYVAIPSQKDRTLTGMSPWRAAYTNYKDSSFEGSVEVLPEDITTWHMHPAGRVHVPASAKIQDISMISNGTKIKLRLNGGEAEYDIFSALDLQYVWQTQKWLFEMLGNPGEPKFLFLPLYTCHIVEQDSSTRSKKLLGKREETIGVVLVGRARMRKRQQYTMWHKLGTYKGTGPTTSLGWKGGIIVTSPHEGAQISHTQIRRECPDLQSVATLFKQASSDLAAMAAEEDSRALHLPGVQRLQPRESMGSNQAASSSFGRYFGWFFGGKS</sequence>
<dbReference type="InterPro" id="IPR052895">
    <property type="entry name" value="HetReg/Transcr_Mod"/>
</dbReference>
<dbReference type="Proteomes" id="UP001172673">
    <property type="component" value="Unassembled WGS sequence"/>
</dbReference>
<keyword evidence="3" id="KW-1185">Reference proteome</keyword>
<organism evidence="2 3">
    <name type="scientific">Cladophialophora chaetospira</name>
    <dbReference type="NCBI Taxonomy" id="386627"/>
    <lineage>
        <taxon>Eukaryota</taxon>
        <taxon>Fungi</taxon>
        <taxon>Dikarya</taxon>
        <taxon>Ascomycota</taxon>
        <taxon>Pezizomycotina</taxon>
        <taxon>Eurotiomycetes</taxon>
        <taxon>Chaetothyriomycetidae</taxon>
        <taxon>Chaetothyriales</taxon>
        <taxon>Herpotrichiellaceae</taxon>
        <taxon>Cladophialophora</taxon>
    </lineage>
</organism>
<evidence type="ECO:0000313" key="2">
    <source>
        <dbReference type="EMBL" id="KAJ9614186.1"/>
    </source>
</evidence>
<comment type="caution">
    <text evidence="2">The sequence shown here is derived from an EMBL/GenBank/DDBJ whole genome shotgun (WGS) entry which is preliminary data.</text>
</comment>
<dbReference type="EMBL" id="JAPDRK010000003">
    <property type="protein sequence ID" value="KAJ9614186.1"/>
    <property type="molecule type" value="Genomic_DNA"/>
</dbReference>
<dbReference type="PANTHER" id="PTHR24148:SF64">
    <property type="entry name" value="HETEROKARYON INCOMPATIBILITY DOMAIN-CONTAINING PROTEIN"/>
    <property type="match status" value="1"/>
</dbReference>
<dbReference type="InterPro" id="IPR010730">
    <property type="entry name" value="HET"/>
</dbReference>
<accession>A0AA38XJL7</accession>
<dbReference type="Pfam" id="PF06985">
    <property type="entry name" value="HET"/>
    <property type="match status" value="1"/>
</dbReference>
<evidence type="ECO:0000313" key="3">
    <source>
        <dbReference type="Proteomes" id="UP001172673"/>
    </source>
</evidence>
<dbReference type="AlphaFoldDB" id="A0AA38XJL7"/>
<gene>
    <name evidence="2" type="ORF">H2200_002322</name>
</gene>
<proteinExistence type="predicted"/>